<dbReference type="InterPro" id="IPR050546">
    <property type="entry name" value="Glycosyl_Hydrlase_16"/>
</dbReference>
<dbReference type="GO" id="GO:0005975">
    <property type="term" value="P:carbohydrate metabolic process"/>
    <property type="evidence" value="ECO:0007669"/>
    <property type="project" value="InterPro"/>
</dbReference>
<gene>
    <name evidence="2" type="primary">Dana\GF26309</name>
    <name evidence="2" type="ORF">GF26309</name>
</gene>
<dbReference type="InParanoid" id="A0A0P8XW17"/>
<dbReference type="InterPro" id="IPR000757">
    <property type="entry name" value="Beta-glucanase-like"/>
</dbReference>
<dbReference type="InterPro" id="IPR013320">
    <property type="entry name" value="ConA-like_dom_sf"/>
</dbReference>
<dbReference type="PANTHER" id="PTHR10963:SF60">
    <property type="entry name" value="GRAM-NEGATIVE BACTERIA-BINDING PROTEIN 1-RELATED"/>
    <property type="match status" value="1"/>
</dbReference>
<dbReference type="SUPFAM" id="SSF49899">
    <property type="entry name" value="Concanavalin A-like lectins/glucanases"/>
    <property type="match status" value="1"/>
</dbReference>
<dbReference type="Gene3D" id="2.60.120.200">
    <property type="match status" value="1"/>
</dbReference>
<proteinExistence type="predicted"/>
<evidence type="ECO:0000259" key="1">
    <source>
        <dbReference type="PROSITE" id="PS51762"/>
    </source>
</evidence>
<dbReference type="Proteomes" id="UP000007801">
    <property type="component" value="Unassembled WGS sequence"/>
</dbReference>
<dbReference type="OrthoDB" id="8003956at2759"/>
<dbReference type="PROSITE" id="PS51762">
    <property type="entry name" value="GH16_2"/>
    <property type="match status" value="1"/>
</dbReference>
<reference evidence="2 3" key="1">
    <citation type="journal article" date="2007" name="Nature">
        <title>Evolution of genes and genomes on the Drosophila phylogeny.</title>
        <authorList>
            <consortium name="Drosophila 12 Genomes Consortium"/>
            <person name="Clark A.G."/>
            <person name="Eisen M.B."/>
            <person name="Smith D.R."/>
            <person name="Bergman C.M."/>
            <person name="Oliver B."/>
            <person name="Markow T.A."/>
            <person name="Kaufman T.C."/>
            <person name="Kellis M."/>
            <person name="Gelbart W."/>
            <person name="Iyer V.N."/>
            <person name="Pollard D.A."/>
            <person name="Sackton T.B."/>
            <person name="Larracuente A.M."/>
            <person name="Singh N.D."/>
            <person name="Abad J.P."/>
            <person name="Abt D.N."/>
            <person name="Adryan B."/>
            <person name="Aguade M."/>
            <person name="Akashi H."/>
            <person name="Anderson W.W."/>
            <person name="Aquadro C.F."/>
            <person name="Ardell D.H."/>
            <person name="Arguello R."/>
            <person name="Artieri C.G."/>
            <person name="Barbash D.A."/>
            <person name="Barker D."/>
            <person name="Barsanti P."/>
            <person name="Batterham P."/>
            <person name="Batzoglou S."/>
            <person name="Begun D."/>
            <person name="Bhutkar A."/>
            <person name="Blanco E."/>
            <person name="Bosak S.A."/>
            <person name="Bradley R.K."/>
            <person name="Brand A.D."/>
            <person name="Brent M.R."/>
            <person name="Brooks A.N."/>
            <person name="Brown R.H."/>
            <person name="Butlin R.K."/>
            <person name="Caggese C."/>
            <person name="Calvi B.R."/>
            <person name="Bernardo de Carvalho A."/>
            <person name="Caspi A."/>
            <person name="Castrezana S."/>
            <person name="Celniker S.E."/>
            <person name="Chang J.L."/>
            <person name="Chapple C."/>
            <person name="Chatterji S."/>
            <person name="Chinwalla A."/>
            <person name="Civetta A."/>
            <person name="Clifton S.W."/>
            <person name="Comeron J.M."/>
            <person name="Costello J.C."/>
            <person name="Coyne J.A."/>
            <person name="Daub J."/>
            <person name="David R.G."/>
            <person name="Delcher A.L."/>
            <person name="Delehaunty K."/>
            <person name="Do C.B."/>
            <person name="Ebling H."/>
            <person name="Edwards K."/>
            <person name="Eickbush T."/>
            <person name="Evans J.D."/>
            <person name="Filipski A."/>
            <person name="Findeiss S."/>
            <person name="Freyhult E."/>
            <person name="Fulton L."/>
            <person name="Fulton R."/>
            <person name="Garcia A.C."/>
            <person name="Gardiner A."/>
            <person name="Garfield D.A."/>
            <person name="Garvin B.E."/>
            <person name="Gibson G."/>
            <person name="Gilbert D."/>
            <person name="Gnerre S."/>
            <person name="Godfrey J."/>
            <person name="Good R."/>
            <person name="Gotea V."/>
            <person name="Gravely B."/>
            <person name="Greenberg A.J."/>
            <person name="Griffiths-Jones S."/>
            <person name="Gross S."/>
            <person name="Guigo R."/>
            <person name="Gustafson E.A."/>
            <person name="Haerty W."/>
            <person name="Hahn M.W."/>
            <person name="Halligan D.L."/>
            <person name="Halpern A.L."/>
            <person name="Halter G.M."/>
            <person name="Han M.V."/>
            <person name="Heger A."/>
            <person name="Hillier L."/>
            <person name="Hinrichs A.S."/>
            <person name="Holmes I."/>
            <person name="Hoskins R.A."/>
            <person name="Hubisz M.J."/>
            <person name="Hultmark D."/>
            <person name="Huntley M.A."/>
            <person name="Jaffe D.B."/>
            <person name="Jagadeeshan S."/>
            <person name="Jeck W.R."/>
            <person name="Johnson J."/>
            <person name="Jones C.D."/>
            <person name="Jordan W.C."/>
            <person name="Karpen G.H."/>
            <person name="Kataoka E."/>
            <person name="Keightley P.D."/>
            <person name="Kheradpour P."/>
            <person name="Kirkness E.F."/>
            <person name="Koerich L.B."/>
            <person name="Kristiansen K."/>
            <person name="Kudrna D."/>
            <person name="Kulathinal R.J."/>
            <person name="Kumar S."/>
            <person name="Kwok R."/>
            <person name="Lander E."/>
            <person name="Langley C.H."/>
            <person name="Lapoint R."/>
            <person name="Lazzaro B.P."/>
            <person name="Lee S.J."/>
            <person name="Levesque L."/>
            <person name="Li R."/>
            <person name="Lin C.F."/>
            <person name="Lin M.F."/>
            <person name="Lindblad-Toh K."/>
            <person name="Llopart A."/>
            <person name="Long M."/>
            <person name="Low L."/>
            <person name="Lozovsky E."/>
            <person name="Lu J."/>
            <person name="Luo M."/>
            <person name="Machado C.A."/>
            <person name="Makalowski W."/>
            <person name="Marzo M."/>
            <person name="Matsuda M."/>
            <person name="Matzkin L."/>
            <person name="McAllister B."/>
            <person name="McBride C.S."/>
            <person name="McKernan B."/>
            <person name="McKernan K."/>
            <person name="Mendez-Lago M."/>
            <person name="Minx P."/>
            <person name="Mollenhauer M.U."/>
            <person name="Montooth K."/>
            <person name="Mount S.M."/>
            <person name="Mu X."/>
            <person name="Myers E."/>
            <person name="Negre B."/>
            <person name="Newfeld S."/>
            <person name="Nielsen R."/>
            <person name="Noor M.A."/>
            <person name="O'Grady P."/>
            <person name="Pachter L."/>
            <person name="Papaceit M."/>
            <person name="Parisi M.J."/>
            <person name="Parisi M."/>
            <person name="Parts L."/>
            <person name="Pedersen J.S."/>
            <person name="Pesole G."/>
            <person name="Phillippy A.M."/>
            <person name="Ponting C.P."/>
            <person name="Pop M."/>
            <person name="Porcelli D."/>
            <person name="Powell J.R."/>
            <person name="Prohaska S."/>
            <person name="Pruitt K."/>
            <person name="Puig M."/>
            <person name="Quesneville H."/>
            <person name="Ram K.R."/>
            <person name="Rand D."/>
            <person name="Rasmussen M.D."/>
            <person name="Reed L.K."/>
            <person name="Reenan R."/>
            <person name="Reily A."/>
            <person name="Remington K.A."/>
            <person name="Rieger T.T."/>
            <person name="Ritchie M.G."/>
            <person name="Robin C."/>
            <person name="Rogers Y.H."/>
            <person name="Rohde C."/>
            <person name="Rozas J."/>
            <person name="Rubenfield M.J."/>
            <person name="Ruiz A."/>
            <person name="Russo S."/>
            <person name="Salzberg S.L."/>
            <person name="Sanchez-Gracia A."/>
            <person name="Saranga D.J."/>
            <person name="Sato H."/>
            <person name="Schaeffer S.W."/>
            <person name="Schatz M.C."/>
            <person name="Schlenke T."/>
            <person name="Schwartz R."/>
            <person name="Segarra C."/>
            <person name="Singh R.S."/>
            <person name="Sirot L."/>
            <person name="Sirota M."/>
            <person name="Sisneros N.B."/>
            <person name="Smith C.D."/>
            <person name="Smith T.F."/>
            <person name="Spieth J."/>
            <person name="Stage D.E."/>
            <person name="Stark A."/>
            <person name="Stephan W."/>
            <person name="Strausberg R.L."/>
            <person name="Strempel S."/>
            <person name="Sturgill D."/>
            <person name="Sutton G."/>
            <person name="Sutton G.G."/>
            <person name="Tao W."/>
            <person name="Teichmann S."/>
            <person name="Tobari Y.N."/>
            <person name="Tomimura Y."/>
            <person name="Tsolas J.M."/>
            <person name="Valente V.L."/>
            <person name="Venter E."/>
            <person name="Venter J.C."/>
            <person name="Vicario S."/>
            <person name="Vieira F.G."/>
            <person name="Vilella A.J."/>
            <person name="Villasante A."/>
            <person name="Walenz B."/>
            <person name="Wang J."/>
            <person name="Wasserman M."/>
            <person name="Watts T."/>
            <person name="Wilson D."/>
            <person name="Wilson R.K."/>
            <person name="Wing R.A."/>
            <person name="Wolfner M.F."/>
            <person name="Wong A."/>
            <person name="Wong G.K."/>
            <person name="Wu C.I."/>
            <person name="Wu G."/>
            <person name="Yamamoto D."/>
            <person name="Yang H.P."/>
            <person name="Yang S.P."/>
            <person name="Yorke J.A."/>
            <person name="Yoshida K."/>
            <person name="Zdobnov E."/>
            <person name="Zhang P."/>
            <person name="Zhang Y."/>
            <person name="Zimin A.V."/>
            <person name="Baldwin J."/>
            <person name="Abdouelleil A."/>
            <person name="Abdulkadir J."/>
            <person name="Abebe A."/>
            <person name="Abera B."/>
            <person name="Abreu J."/>
            <person name="Acer S.C."/>
            <person name="Aftuck L."/>
            <person name="Alexander A."/>
            <person name="An P."/>
            <person name="Anderson E."/>
            <person name="Anderson S."/>
            <person name="Arachi H."/>
            <person name="Azer M."/>
            <person name="Bachantsang P."/>
            <person name="Barry A."/>
            <person name="Bayul T."/>
            <person name="Berlin A."/>
            <person name="Bessette D."/>
            <person name="Bloom T."/>
            <person name="Blye J."/>
            <person name="Boguslavskiy L."/>
            <person name="Bonnet C."/>
            <person name="Boukhgalter B."/>
            <person name="Bourzgui I."/>
            <person name="Brown A."/>
            <person name="Cahill P."/>
            <person name="Channer S."/>
            <person name="Cheshatsang Y."/>
            <person name="Chuda L."/>
            <person name="Citroen M."/>
            <person name="Collymore A."/>
            <person name="Cooke P."/>
            <person name="Costello M."/>
            <person name="D'Aco K."/>
            <person name="Daza R."/>
            <person name="De Haan G."/>
            <person name="DeGray S."/>
            <person name="DeMaso C."/>
            <person name="Dhargay N."/>
            <person name="Dooley K."/>
            <person name="Dooley E."/>
            <person name="Doricent M."/>
            <person name="Dorje P."/>
            <person name="Dorjee K."/>
            <person name="Dupes A."/>
            <person name="Elong R."/>
            <person name="Falk J."/>
            <person name="Farina A."/>
            <person name="Faro S."/>
            <person name="Ferguson D."/>
            <person name="Fisher S."/>
            <person name="Foley C.D."/>
            <person name="Franke A."/>
            <person name="Friedrich D."/>
            <person name="Gadbois L."/>
            <person name="Gearin G."/>
            <person name="Gearin C.R."/>
            <person name="Giannoukos G."/>
            <person name="Goode T."/>
            <person name="Graham J."/>
            <person name="Grandbois E."/>
            <person name="Grewal S."/>
            <person name="Gyaltsen K."/>
            <person name="Hafez N."/>
            <person name="Hagos B."/>
            <person name="Hall J."/>
            <person name="Henson C."/>
            <person name="Hollinger A."/>
            <person name="Honan T."/>
            <person name="Huard M.D."/>
            <person name="Hughes L."/>
            <person name="Hurhula B."/>
            <person name="Husby M.E."/>
            <person name="Kamat A."/>
            <person name="Kanga B."/>
            <person name="Kashin S."/>
            <person name="Khazanovich D."/>
            <person name="Kisner P."/>
            <person name="Lance K."/>
            <person name="Lara M."/>
            <person name="Lee W."/>
            <person name="Lennon N."/>
            <person name="Letendre F."/>
            <person name="LeVine R."/>
            <person name="Lipovsky A."/>
            <person name="Liu X."/>
            <person name="Liu J."/>
            <person name="Liu S."/>
            <person name="Lokyitsang T."/>
            <person name="Lokyitsang Y."/>
            <person name="Lubonja R."/>
            <person name="Lui A."/>
            <person name="MacDonald P."/>
            <person name="Magnisalis V."/>
            <person name="Maru K."/>
            <person name="Matthews C."/>
            <person name="McCusker W."/>
            <person name="McDonough S."/>
            <person name="Mehta T."/>
            <person name="Meldrim J."/>
            <person name="Meneus L."/>
            <person name="Mihai O."/>
            <person name="Mihalev A."/>
            <person name="Mihova T."/>
            <person name="Mittelman R."/>
            <person name="Mlenga V."/>
            <person name="Montmayeur A."/>
            <person name="Mulrain L."/>
            <person name="Navidi A."/>
            <person name="Naylor J."/>
            <person name="Negash T."/>
            <person name="Nguyen T."/>
            <person name="Nguyen N."/>
            <person name="Nicol R."/>
            <person name="Norbu C."/>
            <person name="Norbu N."/>
            <person name="Novod N."/>
            <person name="O'Neill B."/>
            <person name="Osman S."/>
            <person name="Markiewicz E."/>
            <person name="Oyono O.L."/>
            <person name="Patti C."/>
            <person name="Phunkhang P."/>
            <person name="Pierre F."/>
            <person name="Priest M."/>
            <person name="Raghuraman S."/>
            <person name="Rege F."/>
            <person name="Reyes R."/>
            <person name="Rise C."/>
            <person name="Rogov P."/>
            <person name="Ross K."/>
            <person name="Ryan E."/>
            <person name="Settipalli S."/>
            <person name="Shea T."/>
            <person name="Sherpa N."/>
            <person name="Shi L."/>
            <person name="Shih D."/>
            <person name="Sparrow T."/>
            <person name="Spaulding J."/>
            <person name="Stalker J."/>
            <person name="Stange-Thomann N."/>
            <person name="Stavropoulos S."/>
            <person name="Stone C."/>
            <person name="Strader C."/>
            <person name="Tesfaye S."/>
            <person name="Thomson T."/>
            <person name="Thoulutsang Y."/>
            <person name="Thoulutsang D."/>
            <person name="Topham K."/>
            <person name="Topping I."/>
            <person name="Tsamla T."/>
            <person name="Vassiliev H."/>
            <person name="Vo A."/>
            <person name="Wangchuk T."/>
            <person name="Wangdi T."/>
            <person name="Weiand M."/>
            <person name="Wilkinson J."/>
            <person name="Wilson A."/>
            <person name="Yadav S."/>
            <person name="Young G."/>
            <person name="Yu Q."/>
            <person name="Zembek L."/>
            <person name="Zhong D."/>
            <person name="Zimmer A."/>
            <person name="Zwirko Z."/>
            <person name="Jaffe D.B."/>
            <person name="Alvarez P."/>
            <person name="Brockman W."/>
            <person name="Butler J."/>
            <person name="Chin C."/>
            <person name="Gnerre S."/>
            <person name="Grabherr M."/>
            <person name="Kleber M."/>
            <person name="Mauceli E."/>
            <person name="MacCallum I."/>
        </authorList>
    </citation>
    <scope>NUCLEOTIDE SEQUENCE [LARGE SCALE GENOMIC DNA]</scope>
    <source>
        <strain evidence="3">Tucson 14024-0371.13</strain>
    </source>
</reference>
<evidence type="ECO:0000313" key="3">
    <source>
        <dbReference type="Proteomes" id="UP000007801"/>
    </source>
</evidence>
<dbReference type="EMBL" id="CH902618">
    <property type="protein sequence ID" value="KPU78886.1"/>
    <property type="molecule type" value="Genomic_DNA"/>
</dbReference>
<accession>A0A0P8XW17</accession>
<evidence type="ECO:0000313" key="2">
    <source>
        <dbReference type="EMBL" id="KPU78886.1"/>
    </source>
</evidence>
<name>A0A0P8XW17_DROAN</name>
<sequence length="337" mass="38623">MIKLPSNYSTDTICSTFREDRKVCIPSISKRGDTDVKCSGELLFSESFENMDNWNHYVVFRGPHPYREGVAYKTSQANSYIKNQTLHIKVTNSTGETYLDNCSFFSIYKSQTDLICGIRDSKRRKFYKDNIMPPFDSAMLQSKEKFKYCRIDIEAKVAHGDFLLSGMQLATKNDAINIAIVRGHSKLNDTSNNEVGGTRVFVGVLKDSPNSADLKAHMADQFFSNDKHLGKKYHTYSAIWKNDSITFKLNGKTYAVFDHEETMAQIDMHEERYIQLFLTVGGELYYPDSRIHKGGRFLNSNPKIAPIIKSHVKTANWIEPKMSIKSIKVYSTDRNEY</sequence>
<dbReference type="KEGG" id="dan:26513718"/>
<dbReference type="PANTHER" id="PTHR10963">
    <property type="entry name" value="GLYCOSYL HYDROLASE-RELATED"/>
    <property type="match status" value="1"/>
</dbReference>
<keyword evidence="3" id="KW-1185">Reference proteome</keyword>
<protein>
    <recommendedName>
        <fullName evidence="1">GH16 domain-containing protein</fullName>
    </recommendedName>
</protein>
<dbReference type="GO" id="GO:0004553">
    <property type="term" value="F:hydrolase activity, hydrolyzing O-glycosyl compounds"/>
    <property type="evidence" value="ECO:0007669"/>
    <property type="project" value="InterPro"/>
</dbReference>
<organism evidence="2 3">
    <name type="scientific">Drosophila ananassae</name>
    <name type="common">Fruit fly</name>
    <dbReference type="NCBI Taxonomy" id="7217"/>
    <lineage>
        <taxon>Eukaryota</taxon>
        <taxon>Metazoa</taxon>
        <taxon>Ecdysozoa</taxon>
        <taxon>Arthropoda</taxon>
        <taxon>Hexapoda</taxon>
        <taxon>Insecta</taxon>
        <taxon>Pterygota</taxon>
        <taxon>Neoptera</taxon>
        <taxon>Endopterygota</taxon>
        <taxon>Diptera</taxon>
        <taxon>Brachycera</taxon>
        <taxon>Muscomorpha</taxon>
        <taxon>Ephydroidea</taxon>
        <taxon>Drosophilidae</taxon>
        <taxon>Drosophila</taxon>
        <taxon>Sophophora</taxon>
    </lineage>
</organism>
<dbReference type="AlphaFoldDB" id="A0A0P8XW17"/>
<dbReference type="STRING" id="7217.A0A0P8XW17"/>
<feature type="domain" description="GH16" evidence="1">
    <location>
        <begin position="18"/>
        <end position="335"/>
    </location>
</feature>